<proteinExistence type="inferred from homology"/>
<dbReference type="HOGENOM" id="CLU_101141_2_1_6"/>
<reference evidence="3 4" key="1">
    <citation type="journal article" date="2011" name="J. Bacteriol.">
        <title>Complete genome sequence of seawater bacterium Glaciecola nitratireducens FR1064T.</title>
        <authorList>
            <person name="Bian F."/>
            <person name="Qin Q.L."/>
            <person name="Xie B.B."/>
            <person name="Shu Y.L."/>
            <person name="Zhang X.Y."/>
            <person name="Yu Y."/>
            <person name="Chen B."/>
            <person name="Chen X.L."/>
            <person name="Zhou B.C."/>
            <person name="Zhang Y.Z."/>
        </authorList>
    </citation>
    <scope>NUCLEOTIDE SEQUENCE [LARGE SCALE GENOMIC DNA]</scope>
    <source>
        <strain evidence="4">JCM 12485 / KCTC 12276 / FR1064</strain>
    </source>
</reference>
<dbReference type="AlphaFoldDB" id="G4QFD6"/>
<evidence type="ECO:0000313" key="4">
    <source>
        <dbReference type="Proteomes" id="UP000009282"/>
    </source>
</evidence>
<dbReference type="Pfam" id="PF13279">
    <property type="entry name" value="4HBT_2"/>
    <property type="match status" value="1"/>
</dbReference>
<dbReference type="SUPFAM" id="SSF54637">
    <property type="entry name" value="Thioesterase/thiol ester dehydrase-isomerase"/>
    <property type="match status" value="1"/>
</dbReference>
<protein>
    <submittedName>
        <fullName evidence="3">Thioesterase superfamily protein</fullName>
    </submittedName>
</protein>
<evidence type="ECO:0000256" key="2">
    <source>
        <dbReference type="ARBA" id="ARBA00022801"/>
    </source>
</evidence>
<dbReference type="OrthoDB" id="9799036at2"/>
<accession>G4QFD6</accession>
<dbReference type="KEGG" id="gni:GNIT_0326"/>
<organism evidence="3 4">
    <name type="scientific">Glaciecola nitratireducens (strain JCM 12485 / KCTC 12276 / FR1064)</name>
    <dbReference type="NCBI Taxonomy" id="1085623"/>
    <lineage>
        <taxon>Bacteria</taxon>
        <taxon>Pseudomonadati</taxon>
        <taxon>Pseudomonadota</taxon>
        <taxon>Gammaproteobacteria</taxon>
        <taxon>Alteromonadales</taxon>
        <taxon>Alteromonadaceae</taxon>
        <taxon>Brumicola</taxon>
    </lineage>
</organism>
<evidence type="ECO:0000256" key="1">
    <source>
        <dbReference type="ARBA" id="ARBA00005953"/>
    </source>
</evidence>
<dbReference type="InterPro" id="IPR050563">
    <property type="entry name" value="4-hydroxybenzoyl-CoA_TE"/>
</dbReference>
<dbReference type="eggNOG" id="COG0824">
    <property type="taxonomic scope" value="Bacteria"/>
</dbReference>
<dbReference type="RefSeq" id="WP_014107359.1">
    <property type="nucleotide sequence ID" value="NC_016041.1"/>
</dbReference>
<dbReference type="InterPro" id="IPR029069">
    <property type="entry name" value="HotDog_dom_sf"/>
</dbReference>
<keyword evidence="4" id="KW-1185">Reference proteome</keyword>
<evidence type="ECO:0000313" key="3">
    <source>
        <dbReference type="EMBL" id="AEP28480.1"/>
    </source>
</evidence>
<gene>
    <name evidence="3" type="ordered locus">GNIT_0326</name>
</gene>
<dbReference type="STRING" id="1085623.GNIT_0326"/>
<dbReference type="PANTHER" id="PTHR31793:SF27">
    <property type="entry name" value="NOVEL THIOESTERASE SUPERFAMILY DOMAIN AND SAPOSIN A-TYPE DOMAIN CONTAINING PROTEIN (0610012H03RIK)"/>
    <property type="match status" value="1"/>
</dbReference>
<dbReference type="Proteomes" id="UP000009282">
    <property type="component" value="Chromosome"/>
</dbReference>
<keyword evidence="2" id="KW-0378">Hydrolase</keyword>
<dbReference type="EMBL" id="CP003060">
    <property type="protein sequence ID" value="AEP28480.1"/>
    <property type="molecule type" value="Genomic_DNA"/>
</dbReference>
<name>G4QFD6_GLANF</name>
<sequence length="132" mass="15436">MLSIEFDVRFYETDALQHVSNTVLVGWFETARLPIFKYFTPDLDLNNWPLILANYNVDFLEQIYLAGPVEVKTWVSRIGNSSFVVYQELWQSNTKKAKGTTTLVRFDYASKKSVRIPDDIRAKLEEHKIELE</sequence>
<dbReference type="PANTHER" id="PTHR31793">
    <property type="entry name" value="4-HYDROXYBENZOYL-COA THIOESTERASE FAMILY MEMBER"/>
    <property type="match status" value="1"/>
</dbReference>
<dbReference type="GO" id="GO:0047617">
    <property type="term" value="F:fatty acyl-CoA hydrolase activity"/>
    <property type="evidence" value="ECO:0007669"/>
    <property type="project" value="TreeGrafter"/>
</dbReference>
<dbReference type="Gene3D" id="3.10.129.10">
    <property type="entry name" value="Hotdog Thioesterase"/>
    <property type="match status" value="1"/>
</dbReference>
<dbReference type="CDD" id="cd00586">
    <property type="entry name" value="4HBT"/>
    <property type="match status" value="1"/>
</dbReference>
<comment type="similarity">
    <text evidence="1">Belongs to the 4-hydroxybenzoyl-CoA thioesterase family.</text>
</comment>